<dbReference type="AlphaFoldDB" id="A0A1I0TWR0"/>
<accession>A0A1I0TWR0</accession>
<dbReference type="RefSeq" id="WP_090952215.1">
    <property type="nucleotide sequence ID" value="NZ_FOJS01000069.1"/>
</dbReference>
<organism evidence="1 2">
    <name type="scientific">Parageobacillus thermantarcticus</name>
    <dbReference type="NCBI Taxonomy" id="186116"/>
    <lineage>
        <taxon>Bacteria</taxon>
        <taxon>Bacillati</taxon>
        <taxon>Bacillota</taxon>
        <taxon>Bacilli</taxon>
        <taxon>Bacillales</taxon>
        <taxon>Anoxybacillaceae</taxon>
        <taxon>Parageobacillus</taxon>
    </lineage>
</organism>
<name>A0A1I0TWR0_9BACL</name>
<proteinExistence type="predicted"/>
<dbReference type="Pfam" id="PF11950">
    <property type="entry name" value="DUF3467"/>
    <property type="match status" value="1"/>
</dbReference>
<evidence type="ECO:0000313" key="1">
    <source>
        <dbReference type="EMBL" id="SFA56107.1"/>
    </source>
</evidence>
<evidence type="ECO:0000313" key="2">
    <source>
        <dbReference type="Proteomes" id="UP000198650"/>
    </source>
</evidence>
<dbReference type="OrthoDB" id="1911531at2"/>
<dbReference type="InterPro" id="IPR021857">
    <property type="entry name" value="DUF3467"/>
</dbReference>
<reference evidence="2" key="1">
    <citation type="submission" date="2016-10" db="EMBL/GenBank/DDBJ databases">
        <authorList>
            <person name="Varghese N."/>
            <person name="Submissions S."/>
        </authorList>
    </citation>
    <scope>NUCLEOTIDE SEQUENCE [LARGE SCALE GENOMIC DNA]</scope>
    <source>
        <strain evidence="2">M1</strain>
    </source>
</reference>
<protein>
    <recommendedName>
        <fullName evidence="3">DUF3467 domain-containing protein</fullName>
    </recommendedName>
</protein>
<dbReference type="EMBL" id="FOJS01000069">
    <property type="protein sequence ID" value="SFA56107.1"/>
    <property type="molecule type" value="Genomic_DNA"/>
</dbReference>
<sequence>MEQNVTNHSQPFNVYCNGISIATSPYDFTFLLNNNSPQGTTYLGEIKMSPEHAKAFAYMLLEHVQRFEELFGEIPQVNEEKVRKLQEEGKITVEGRENV</sequence>
<evidence type="ECO:0008006" key="3">
    <source>
        <dbReference type="Google" id="ProtNLM"/>
    </source>
</evidence>
<dbReference type="STRING" id="186116.SAMN05192569_10696"/>
<keyword evidence="2" id="KW-1185">Reference proteome</keyword>
<gene>
    <name evidence="1" type="ORF">SAMN05192569_10696</name>
</gene>
<dbReference type="Proteomes" id="UP000198650">
    <property type="component" value="Unassembled WGS sequence"/>
</dbReference>